<reference evidence="3" key="2">
    <citation type="journal article" date="2008" name="Nucleic Acids Res.">
        <title>The rice annotation project database (RAP-DB): 2008 update.</title>
        <authorList>
            <consortium name="The rice annotation project (RAP)"/>
        </authorList>
    </citation>
    <scope>GENOME REANNOTATION</scope>
    <source>
        <strain evidence="3">cv. Nipponbare</strain>
    </source>
</reference>
<name>Q6H803_ORYSJ</name>
<dbReference type="AlphaFoldDB" id="Q6H803"/>
<feature type="compositionally biased region" description="Polar residues" evidence="1">
    <location>
        <begin position="1"/>
        <end position="25"/>
    </location>
</feature>
<reference evidence="3" key="1">
    <citation type="journal article" date="2005" name="Nature">
        <title>The map-based sequence of the rice genome.</title>
        <authorList>
            <consortium name="International rice genome sequencing project (IRGSP)"/>
            <person name="Matsumoto T."/>
            <person name="Wu J."/>
            <person name="Kanamori H."/>
            <person name="Katayose Y."/>
            <person name="Fujisawa M."/>
            <person name="Namiki N."/>
            <person name="Mizuno H."/>
            <person name="Yamamoto K."/>
            <person name="Antonio B.A."/>
            <person name="Baba T."/>
            <person name="Sakata K."/>
            <person name="Nagamura Y."/>
            <person name="Aoki H."/>
            <person name="Arikawa K."/>
            <person name="Arita K."/>
            <person name="Bito T."/>
            <person name="Chiden Y."/>
            <person name="Fujitsuka N."/>
            <person name="Fukunaka R."/>
            <person name="Hamada M."/>
            <person name="Harada C."/>
            <person name="Hayashi A."/>
            <person name="Hijishita S."/>
            <person name="Honda M."/>
            <person name="Hosokawa S."/>
            <person name="Ichikawa Y."/>
            <person name="Idonuma A."/>
            <person name="Iijima M."/>
            <person name="Ikeda M."/>
            <person name="Ikeno M."/>
            <person name="Ito K."/>
            <person name="Ito S."/>
            <person name="Ito T."/>
            <person name="Ito Y."/>
            <person name="Ito Y."/>
            <person name="Iwabuchi A."/>
            <person name="Kamiya K."/>
            <person name="Karasawa W."/>
            <person name="Kurita K."/>
            <person name="Katagiri S."/>
            <person name="Kikuta A."/>
            <person name="Kobayashi H."/>
            <person name="Kobayashi N."/>
            <person name="Machita K."/>
            <person name="Maehara T."/>
            <person name="Masukawa M."/>
            <person name="Mizubayashi T."/>
            <person name="Mukai Y."/>
            <person name="Nagasaki H."/>
            <person name="Nagata Y."/>
            <person name="Naito S."/>
            <person name="Nakashima M."/>
            <person name="Nakama Y."/>
            <person name="Nakamichi Y."/>
            <person name="Nakamura M."/>
            <person name="Meguro A."/>
            <person name="Negishi M."/>
            <person name="Ohta I."/>
            <person name="Ohta T."/>
            <person name="Okamoto M."/>
            <person name="Ono N."/>
            <person name="Saji S."/>
            <person name="Sakaguchi M."/>
            <person name="Sakai K."/>
            <person name="Shibata M."/>
            <person name="Shimokawa T."/>
            <person name="Song J."/>
            <person name="Takazaki Y."/>
            <person name="Terasawa K."/>
            <person name="Tsugane M."/>
            <person name="Tsuji K."/>
            <person name="Ueda S."/>
            <person name="Waki K."/>
            <person name="Yamagata H."/>
            <person name="Yamamoto M."/>
            <person name="Yamamoto S."/>
            <person name="Yamane H."/>
            <person name="Yoshiki S."/>
            <person name="Yoshihara R."/>
            <person name="Yukawa K."/>
            <person name="Zhong H."/>
            <person name="Yano M."/>
            <person name="Yuan Q."/>
            <person name="Ouyang S."/>
            <person name="Liu J."/>
            <person name="Jones K.M."/>
            <person name="Gansberger K."/>
            <person name="Moffat K."/>
            <person name="Hill J."/>
            <person name="Bera J."/>
            <person name="Fadrosh D."/>
            <person name="Jin S."/>
            <person name="Johri S."/>
            <person name="Kim M."/>
            <person name="Overton L."/>
            <person name="Reardon M."/>
            <person name="Tsitrin T."/>
            <person name="Vuong H."/>
            <person name="Weaver B."/>
            <person name="Ciecko A."/>
            <person name="Tallon L."/>
            <person name="Jackson J."/>
            <person name="Pai G."/>
            <person name="Aken S.V."/>
            <person name="Utterback T."/>
            <person name="Reidmuller S."/>
            <person name="Feldblyum T."/>
            <person name="Hsiao J."/>
            <person name="Zismann V."/>
            <person name="Iobst S."/>
            <person name="de Vazeille A.R."/>
            <person name="Buell C.R."/>
            <person name="Ying K."/>
            <person name="Li Y."/>
            <person name="Lu T."/>
            <person name="Huang Y."/>
            <person name="Zhao Q."/>
            <person name="Feng Q."/>
            <person name="Zhang L."/>
            <person name="Zhu J."/>
            <person name="Weng Q."/>
            <person name="Mu J."/>
            <person name="Lu Y."/>
            <person name="Fan D."/>
            <person name="Liu Y."/>
            <person name="Guan J."/>
            <person name="Zhang Y."/>
            <person name="Yu S."/>
            <person name="Liu X."/>
            <person name="Zhang Y."/>
            <person name="Hong G."/>
            <person name="Han B."/>
            <person name="Choisne N."/>
            <person name="Demange N."/>
            <person name="Orjeda G."/>
            <person name="Samain S."/>
            <person name="Cattolico L."/>
            <person name="Pelletier E."/>
            <person name="Couloux A."/>
            <person name="Segurens B."/>
            <person name="Wincker P."/>
            <person name="D'Hont A."/>
            <person name="Scarpelli C."/>
            <person name="Weissenbach J."/>
            <person name="Salanoubat M."/>
            <person name="Quetier F."/>
            <person name="Yu Y."/>
            <person name="Kim H.R."/>
            <person name="Rambo T."/>
            <person name="Currie J."/>
            <person name="Collura K."/>
            <person name="Luo M."/>
            <person name="Yang T."/>
            <person name="Ammiraju J.S.S."/>
            <person name="Engler F."/>
            <person name="Soderlund C."/>
            <person name="Wing R.A."/>
            <person name="Palmer L.E."/>
            <person name="de la Bastide M."/>
            <person name="Spiegel L."/>
            <person name="Nascimento L."/>
            <person name="Zutavern T."/>
            <person name="O'Shaughnessy A."/>
            <person name="Dike S."/>
            <person name="Dedhia N."/>
            <person name="Preston R."/>
            <person name="Balija V."/>
            <person name="McCombie W.R."/>
            <person name="Chow T."/>
            <person name="Chen H."/>
            <person name="Chung M."/>
            <person name="Chen C."/>
            <person name="Shaw J."/>
            <person name="Wu H."/>
            <person name="Hsiao K."/>
            <person name="Chao Y."/>
            <person name="Chu M."/>
            <person name="Cheng C."/>
            <person name="Hour A."/>
            <person name="Lee P."/>
            <person name="Lin S."/>
            <person name="Lin Y."/>
            <person name="Liou J."/>
            <person name="Liu S."/>
            <person name="Hsing Y."/>
            <person name="Raghuvanshi S."/>
            <person name="Mohanty A."/>
            <person name="Bharti A.K."/>
            <person name="Gaur A."/>
            <person name="Gupta V."/>
            <person name="Kumar D."/>
            <person name="Ravi V."/>
            <person name="Vij S."/>
            <person name="Kapur A."/>
            <person name="Khurana P."/>
            <person name="Khurana P."/>
            <person name="Khurana J.P."/>
            <person name="Tyagi A.K."/>
            <person name="Gaikwad K."/>
            <person name="Singh A."/>
            <person name="Dalal V."/>
            <person name="Srivastava S."/>
            <person name="Dixit A."/>
            <person name="Pal A.K."/>
            <person name="Ghazi I.A."/>
            <person name="Yadav M."/>
            <person name="Pandit A."/>
            <person name="Bhargava A."/>
            <person name="Sureshbabu K."/>
            <person name="Batra K."/>
            <person name="Sharma T.R."/>
            <person name="Mohapatra T."/>
            <person name="Singh N.K."/>
            <person name="Messing J."/>
            <person name="Nelson A.B."/>
            <person name="Fuks G."/>
            <person name="Kavchok S."/>
            <person name="Keizer G."/>
            <person name="Linton E."/>
            <person name="Llaca V."/>
            <person name="Song R."/>
            <person name="Tanyolac B."/>
            <person name="Young S."/>
            <person name="Ho-Il K."/>
            <person name="Hahn J.H."/>
            <person name="Sangsakoo G."/>
            <person name="Vanavichit A."/>
            <person name="de Mattos Luiz.A.T."/>
            <person name="Zimmer P.D."/>
            <person name="Malone G."/>
            <person name="Dellagostin O."/>
            <person name="de Oliveira A.C."/>
            <person name="Bevan M."/>
            <person name="Bancroft I."/>
            <person name="Minx P."/>
            <person name="Cordum H."/>
            <person name="Wilson R."/>
            <person name="Cheng Z."/>
            <person name="Jin W."/>
            <person name="Jiang J."/>
            <person name="Leong S.A."/>
            <person name="Iwama H."/>
            <person name="Gojobori T."/>
            <person name="Itoh T."/>
            <person name="Niimura Y."/>
            <person name="Fujii Y."/>
            <person name="Habara T."/>
            <person name="Sakai H."/>
            <person name="Sato Y."/>
            <person name="Wilson G."/>
            <person name="Kumar K."/>
            <person name="McCouch S."/>
            <person name="Juretic N."/>
            <person name="Hoen D."/>
            <person name="Wright S."/>
            <person name="Bruskiewich R."/>
            <person name="Bureau T."/>
            <person name="Miyao A."/>
            <person name="Hirochika H."/>
            <person name="Nishikawa T."/>
            <person name="Kadowaki K."/>
            <person name="Sugiura M."/>
            <person name="Burr B."/>
            <person name="Sasaki T."/>
        </authorList>
    </citation>
    <scope>NUCLEOTIDE SEQUENCE [LARGE SCALE GENOMIC DNA]</scope>
    <source>
        <strain evidence="3">cv. Nipponbare</strain>
    </source>
</reference>
<organism evidence="2 3">
    <name type="scientific">Oryza sativa subsp. japonica</name>
    <name type="common">Rice</name>
    <dbReference type="NCBI Taxonomy" id="39947"/>
    <lineage>
        <taxon>Eukaryota</taxon>
        <taxon>Viridiplantae</taxon>
        <taxon>Streptophyta</taxon>
        <taxon>Embryophyta</taxon>
        <taxon>Tracheophyta</taxon>
        <taxon>Spermatophyta</taxon>
        <taxon>Magnoliopsida</taxon>
        <taxon>Liliopsida</taxon>
        <taxon>Poales</taxon>
        <taxon>Poaceae</taxon>
        <taxon>BOP clade</taxon>
        <taxon>Oryzoideae</taxon>
        <taxon>Oryzeae</taxon>
        <taxon>Oryzinae</taxon>
        <taxon>Oryza</taxon>
        <taxon>Oryza sativa</taxon>
    </lineage>
</organism>
<evidence type="ECO:0000313" key="3">
    <source>
        <dbReference type="Proteomes" id="UP000000763"/>
    </source>
</evidence>
<dbReference type="Proteomes" id="UP000000763">
    <property type="component" value="Chromosome 2"/>
</dbReference>
<feature type="region of interest" description="Disordered" evidence="1">
    <location>
        <begin position="1"/>
        <end position="73"/>
    </location>
</feature>
<proteinExistence type="predicted"/>
<evidence type="ECO:0000313" key="2">
    <source>
        <dbReference type="EMBL" id="BAD25146.1"/>
    </source>
</evidence>
<feature type="compositionally biased region" description="Pro residues" evidence="1">
    <location>
        <begin position="32"/>
        <end position="44"/>
    </location>
</feature>
<sequence>MDMSNRANRTTLHLFFRQSNRSAFLSSRGPHRPQPPPTLQPPAAAPEKAKRSPRRRVGESGGGKIFIYGDKLA</sequence>
<evidence type="ECO:0000256" key="1">
    <source>
        <dbReference type="SAM" id="MobiDB-lite"/>
    </source>
</evidence>
<gene>
    <name evidence="2" type="primary">OJ1297_C09.28</name>
</gene>
<accession>Q6H803</accession>
<dbReference type="EMBL" id="AP004087">
    <property type="protein sequence ID" value="BAD25146.1"/>
    <property type="molecule type" value="Genomic_DNA"/>
</dbReference>
<protein>
    <submittedName>
        <fullName evidence="2">Uncharacterized protein</fullName>
    </submittedName>
</protein>